<gene>
    <name evidence="4" type="primary">smfA_4</name>
    <name evidence="3" type="ORF">I5U13_12395</name>
    <name evidence="4" type="ORF">NCTC10036_02367</name>
</gene>
<dbReference type="PANTHER" id="PTHR33420">
    <property type="entry name" value="FIMBRIAL SUBUNIT ELFA-RELATED"/>
    <property type="match status" value="1"/>
</dbReference>
<dbReference type="InterPro" id="IPR036937">
    <property type="entry name" value="Adhesion_dom_fimbrial_sf"/>
</dbReference>
<evidence type="ECO:0000313" key="3">
    <source>
        <dbReference type="EMBL" id="MBH1930452.1"/>
    </source>
</evidence>
<dbReference type="SUPFAM" id="SSF49401">
    <property type="entry name" value="Bacterial adhesins"/>
    <property type="match status" value="1"/>
</dbReference>
<accession>A0A126VFB7</accession>
<evidence type="ECO:0000313" key="4">
    <source>
        <dbReference type="EMBL" id="VEI65628.1"/>
    </source>
</evidence>
<reference evidence="3 6" key="2">
    <citation type="submission" date="2020-11" db="EMBL/GenBank/DDBJ databases">
        <title>Enhanced detection system for hospital associated transmission using whole genome sequencing surveillance.</title>
        <authorList>
            <person name="Harrison L.H."/>
            <person name="Van Tyne D."/>
            <person name="Marsh J.W."/>
            <person name="Griffith M.P."/>
            <person name="Snyder D.J."/>
            <person name="Cooper V.S."/>
            <person name="Mustapha M."/>
        </authorList>
    </citation>
    <scope>NUCLEOTIDE SEQUENCE [LARGE SCALE GENOMIC DNA]</scope>
    <source>
        <strain evidence="3 6">SER00230</strain>
    </source>
</reference>
<reference evidence="4 5" key="1">
    <citation type="submission" date="2018-12" db="EMBL/GenBank/DDBJ databases">
        <authorList>
            <consortium name="Pathogen Informatics"/>
        </authorList>
    </citation>
    <scope>NUCLEOTIDE SEQUENCE [LARGE SCALE GENOMIC DNA]</scope>
    <source>
        <strain evidence="4 5">NCTC10036</strain>
    </source>
</reference>
<dbReference type="EMBL" id="LR134493">
    <property type="protein sequence ID" value="VEI65628.1"/>
    <property type="molecule type" value="Genomic_DNA"/>
</dbReference>
<organism evidence="4 5">
    <name type="scientific">Serratia rubidaea</name>
    <name type="common">Serratia marinorubra</name>
    <dbReference type="NCBI Taxonomy" id="61652"/>
    <lineage>
        <taxon>Bacteria</taxon>
        <taxon>Pseudomonadati</taxon>
        <taxon>Pseudomonadota</taxon>
        <taxon>Gammaproteobacteria</taxon>
        <taxon>Enterobacterales</taxon>
        <taxon>Yersiniaceae</taxon>
        <taxon>Serratia</taxon>
    </lineage>
</organism>
<feature type="signal peptide" evidence="1">
    <location>
        <begin position="1"/>
        <end position="22"/>
    </location>
</feature>
<sequence length="182" mass="18836">MKLNKVMLATVVAMGMVSMANAAAPVDQGHGKVTFKGSIIDAPCSITPETVDQTVDFGQVSNAALKDGNRTAPKPFTIDLENCTFEGDNAKNKVTVTFTGDASAVNPDRLGITGTASGASVAITEANGTPIKLGQASNAVELMNTPSLQQLQFSSYLQGDGASAEIKEGDFTAIANFTLAYN</sequence>
<dbReference type="Proteomes" id="UP000624159">
    <property type="component" value="Unassembled WGS sequence"/>
</dbReference>
<dbReference type="AlphaFoldDB" id="A0A126VFB7"/>
<dbReference type="RefSeq" id="WP_061322345.1">
    <property type="nucleotide sequence ID" value="NZ_CP014474.1"/>
</dbReference>
<dbReference type="InterPro" id="IPR050263">
    <property type="entry name" value="Bact_Fimbrial_Adh_Pro"/>
</dbReference>
<feature type="domain" description="Fimbrial-type adhesion" evidence="2">
    <location>
        <begin position="34"/>
        <end position="181"/>
    </location>
</feature>
<dbReference type="InterPro" id="IPR008966">
    <property type="entry name" value="Adhesion_dom_sf"/>
</dbReference>
<name>A0A126VFB7_SERRU</name>
<evidence type="ECO:0000313" key="5">
    <source>
        <dbReference type="Proteomes" id="UP000281904"/>
    </source>
</evidence>
<evidence type="ECO:0000256" key="1">
    <source>
        <dbReference type="SAM" id="SignalP"/>
    </source>
</evidence>
<proteinExistence type="predicted"/>
<dbReference type="Gene3D" id="2.60.40.1090">
    <property type="entry name" value="Fimbrial-type adhesion domain"/>
    <property type="match status" value="1"/>
</dbReference>
<dbReference type="GO" id="GO:0043709">
    <property type="term" value="P:cell adhesion involved in single-species biofilm formation"/>
    <property type="evidence" value="ECO:0007669"/>
    <property type="project" value="TreeGrafter"/>
</dbReference>
<dbReference type="InterPro" id="IPR000259">
    <property type="entry name" value="Adhesion_dom_fimbrial"/>
</dbReference>
<dbReference type="PANTHER" id="PTHR33420:SF26">
    <property type="entry name" value="FIMBRIAL SUBUNIT"/>
    <property type="match status" value="1"/>
</dbReference>
<dbReference type="EMBL" id="JADULK010000005">
    <property type="protein sequence ID" value="MBH1930452.1"/>
    <property type="molecule type" value="Genomic_DNA"/>
</dbReference>
<protein>
    <submittedName>
        <fullName evidence="4">Fimbria A protein</fullName>
    </submittedName>
    <submittedName>
        <fullName evidence="3">Fimbrial protein</fullName>
    </submittedName>
</protein>
<dbReference type="Pfam" id="PF00419">
    <property type="entry name" value="Fimbrial"/>
    <property type="match status" value="1"/>
</dbReference>
<keyword evidence="6" id="KW-1185">Reference proteome</keyword>
<feature type="chain" id="PRO_5030020670" evidence="1">
    <location>
        <begin position="23"/>
        <end position="182"/>
    </location>
</feature>
<keyword evidence="1" id="KW-0732">Signal</keyword>
<dbReference type="Proteomes" id="UP000281904">
    <property type="component" value="Chromosome"/>
</dbReference>
<evidence type="ECO:0000313" key="6">
    <source>
        <dbReference type="Proteomes" id="UP000624159"/>
    </source>
</evidence>
<evidence type="ECO:0000259" key="2">
    <source>
        <dbReference type="Pfam" id="PF00419"/>
    </source>
</evidence>
<dbReference type="GO" id="GO:0009289">
    <property type="term" value="C:pilus"/>
    <property type="evidence" value="ECO:0007669"/>
    <property type="project" value="InterPro"/>
</dbReference>
<dbReference type="KEGG" id="srz:AXX16_1304"/>